<dbReference type="EMBL" id="CP043884">
    <property type="protein sequence ID" value="QOI43030.1"/>
    <property type="molecule type" value="Genomic_DNA"/>
</dbReference>
<dbReference type="AlphaFoldDB" id="A0AAQ0AZ35"/>
<dbReference type="Proteomes" id="UP000663124">
    <property type="component" value="Chromosome 1"/>
</dbReference>
<organism evidence="1 2">
    <name type="scientific">Leptospira interrogans serovar Canicola</name>
    <dbReference type="NCBI Taxonomy" id="211880"/>
    <lineage>
        <taxon>Bacteria</taxon>
        <taxon>Pseudomonadati</taxon>
        <taxon>Spirochaetota</taxon>
        <taxon>Spirochaetia</taxon>
        <taxon>Leptospirales</taxon>
        <taxon>Leptospiraceae</taxon>
        <taxon>Leptospira</taxon>
    </lineage>
</organism>
<proteinExistence type="predicted"/>
<protein>
    <submittedName>
        <fullName evidence="1">Uncharacterized protein</fullName>
    </submittedName>
</protein>
<name>A0AAQ0AZ35_LEPIR</name>
<evidence type="ECO:0000313" key="2">
    <source>
        <dbReference type="Proteomes" id="UP000663124"/>
    </source>
</evidence>
<evidence type="ECO:0000313" key="1">
    <source>
        <dbReference type="EMBL" id="QOI43030.1"/>
    </source>
</evidence>
<reference evidence="1" key="1">
    <citation type="submission" date="2019-09" db="EMBL/GenBank/DDBJ databases">
        <title>Comparative Genomics of Leptospira interrogans Reveals Genome Plasticity - A Common Adaptive Strategy for Survival in Various Hosts.</title>
        <authorList>
            <person name="Ramli S.R."/>
            <person name="Bunk B."/>
            <person name="Goris M."/>
            <person name="Bhuju S."/>
            <person name="Jarek M."/>
            <person name="Sproer C."/>
            <person name="Mustakim S."/>
            <person name="Strommenger B."/>
            <person name="Pessler F."/>
        </authorList>
    </citation>
    <scope>NUCLEOTIDE SEQUENCE</scope>
    <source>
        <strain evidence="1">782</strain>
    </source>
</reference>
<sequence>MRQKRFSIVKVEEWNNYHFVHREFDTEDEKCYPIKNKITLCGQLDTGSEDYKDKLKLLRSCLTEKGLLQYCIDLHSKKNNLRSMYCIFFL</sequence>
<accession>A0AAQ0AZ35</accession>
<gene>
    <name evidence="1" type="ORF">Lepto782_12700</name>
</gene>
<dbReference type="RefSeq" id="WP_061234775.1">
    <property type="nucleotide sequence ID" value="NZ_CP043884.1"/>
</dbReference>